<accession>A0ABW2CNX3</accession>
<feature type="region of interest" description="Disordered" evidence="1">
    <location>
        <begin position="1"/>
        <end position="37"/>
    </location>
</feature>
<keyword evidence="3" id="KW-1185">Reference proteome</keyword>
<evidence type="ECO:0000313" key="2">
    <source>
        <dbReference type="EMBL" id="MFC6883502.1"/>
    </source>
</evidence>
<reference evidence="3" key="1">
    <citation type="journal article" date="2019" name="Int. J. Syst. Evol. Microbiol.">
        <title>The Global Catalogue of Microorganisms (GCM) 10K type strain sequencing project: providing services to taxonomists for standard genome sequencing and annotation.</title>
        <authorList>
            <consortium name="The Broad Institute Genomics Platform"/>
            <consortium name="The Broad Institute Genome Sequencing Center for Infectious Disease"/>
            <person name="Wu L."/>
            <person name="Ma J."/>
        </authorList>
    </citation>
    <scope>NUCLEOTIDE SEQUENCE [LARGE SCALE GENOMIC DNA]</scope>
    <source>
        <strain evidence="3">JCM 3369</strain>
    </source>
</reference>
<dbReference type="RefSeq" id="WP_378063673.1">
    <property type="nucleotide sequence ID" value="NZ_JBHSXS010000019.1"/>
</dbReference>
<proteinExistence type="predicted"/>
<name>A0ABW2CNX3_9ACTN</name>
<evidence type="ECO:0000313" key="3">
    <source>
        <dbReference type="Proteomes" id="UP001596380"/>
    </source>
</evidence>
<evidence type="ECO:0000256" key="1">
    <source>
        <dbReference type="SAM" id="MobiDB-lite"/>
    </source>
</evidence>
<dbReference type="Proteomes" id="UP001596380">
    <property type="component" value="Unassembled WGS sequence"/>
</dbReference>
<organism evidence="2 3">
    <name type="scientific">Actinomadura yumaensis</name>
    <dbReference type="NCBI Taxonomy" id="111807"/>
    <lineage>
        <taxon>Bacteria</taxon>
        <taxon>Bacillati</taxon>
        <taxon>Actinomycetota</taxon>
        <taxon>Actinomycetes</taxon>
        <taxon>Streptosporangiales</taxon>
        <taxon>Thermomonosporaceae</taxon>
        <taxon>Actinomadura</taxon>
    </lineage>
</organism>
<sequence>METERPAPDAEPAGTAPGPRRPVQYSTGRLTKRQADTVNKWRKRLRLDEPLPGIEPKGPMLREAGLDDRPRASFSDVLATAVIAFLNREPNPMDVARYSHQIRVEAKMAANSTRDDLPRFQPVTFTLIKDNADRYDDLMAQAAREHSRRYFEVKDEADRRFPEDHQAEQRLFWFHAELAQRRIPPDFYKITGGIIARMAINAWARRAVDKVVLDAVDYAQRIHLDPEQPPRRARRDMQDIGREK</sequence>
<protein>
    <submittedName>
        <fullName evidence="2">Uncharacterized protein</fullName>
    </submittedName>
</protein>
<comment type="caution">
    <text evidence="2">The sequence shown here is derived from an EMBL/GenBank/DDBJ whole genome shotgun (WGS) entry which is preliminary data.</text>
</comment>
<gene>
    <name evidence="2" type="ORF">ACFQKB_27340</name>
</gene>
<dbReference type="EMBL" id="JBHSXS010000019">
    <property type="protein sequence ID" value="MFC6883502.1"/>
    <property type="molecule type" value="Genomic_DNA"/>
</dbReference>